<evidence type="ECO:0000256" key="1">
    <source>
        <dbReference type="SAM" id="Phobius"/>
    </source>
</evidence>
<keyword evidence="1" id="KW-0812">Transmembrane</keyword>
<dbReference type="AlphaFoldDB" id="A0A9Q4B115"/>
<feature type="transmembrane region" description="Helical" evidence="1">
    <location>
        <begin position="55"/>
        <end position="74"/>
    </location>
</feature>
<comment type="caution">
    <text evidence="2">The sequence shown here is derived from an EMBL/GenBank/DDBJ whole genome shotgun (WGS) entry which is preliminary data.</text>
</comment>
<protein>
    <submittedName>
        <fullName evidence="2">M50 family metallopeptidase</fullName>
    </submittedName>
</protein>
<reference evidence="2" key="1">
    <citation type="submission" date="2020-06" db="EMBL/GenBank/DDBJ databases">
        <title>Insight into the genomes of haloalkaliphilic bacilli from Kenyan soda lakes.</title>
        <authorList>
            <person name="Mwirichia R."/>
            <person name="Villamizar G.C."/>
            <person name="Poehlein A."/>
            <person name="Mugweru J."/>
            <person name="Kipnyargis A."/>
            <person name="Kiplimo D."/>
            <person name="Orwa P."/>
            <person name="Daniel R."/>
        </authorList>
    </citation>
    <scope>NUCLEOTIDE SEQUENCE</scope>
    <source>
        <strain evidence="2">B1096_S55</strain>
    </source>
</reference>
<dbReference type="PANTHER" id="PTHR33979:SF2">
    <property type="entry name" value="PEPTIDASE M50B-LIKE-DOMAIN-CONTAINING PROTEIN"/>
    <property type="match status" value="1"/>
</dbReference>
<evidence type="ECO:0000313" key="3">
    <source>
        <dbReference type="Proteomes" id="UP001057753"/>
    </source>
</evidence>
<keyword evidence="1" id="KW-0472">Membrane</keyword>
<dbReference type="Proteomes" id="UP001057753">
    <property type="component" value="Unassembled WGS sequence"/>
</dbReference>
<keyword evidence="1" id="KW-1133">Transmembrane helix</keyword>
<organism evidence="2 3">
    <name type="scientific">Salipaludibacillus agaradhaerens</name>
    <name type="common">Bacillus agaradhaerens</name>
    <dbReference type="NCBI Taxonomy" id="76935"/>
    <lineage>
        <taxon>Bacteria</taxon>
        <taxon>Bacillati</taxon>
        <taxon>Bacillota</taxon>
        <taxon>Bacilli</taxon>
        <taxon>Bacillales</taxon>
        <taxon>Bacillaceae</taxon>
    </lineage>
</organism>
<evidence type="ECO:0000313" key="2">
    <source>
        <dbReference type="EMBL" id="MCR6096382.1"/>
    </source>
</evidence>
<accession>A0A9Q4B115</accession>
<dbReference type="PANTHER" id="PTHR33979">
    <property type="entry name" value="OS02G0221600 PROTEIN"/>
    <property type="match status" value="1"/>
</dbReference>
<feature type="transmembrane region" description="Helical" evidence="1">
    <location>
        <begin position="106"/>
        <end position="124"/>
    </location>
</feature>
<dbReference type="EMBL" id="JABXYM010000001">
    <property type="protein sequence ID" value="MCR6096382.1"/>
    <property type="molecule type" value="Genomic_DNA"/>
</dbReference>
<gene>
    <name evidence="2" type="ORF">HXA33_07440</name>
</gene>
<dbReference type="Pfam" id="PF13398">
    <property type="entry name" value="Peptidase_M50B"/>
    <property type="match status" value="1"/>
</dbReference>
<dbReference type="InterPro" id="IPR049500">
    <property type="entry name" value="Peptidase_M50B-like"/>
</dbReference>
<dbReference type="RefSeq" id="WP_372898115.1">
    <property type="nucleotide sequence ID" value="NZ_JABXYM010000001.1"/>
</dbReference>
<proteinExistence type="predicted"/>
<feature type="transmembrane region" description="Helical" evidence="1">
    <location>
        <begin position="176"/>
        <end position="200"/>
    </location>
</feature>
<sequence>MPVIGPYFKLFNTMVHETGHAVAAIVTGGKVSNISLYSNTGGLAITRHRSLFGRLITLLAGYPAASLFSVLFLYALDKEWIMPAVFTLTAILIYNLIFWVRNLTGWVWIVSVLSVLYFLYANNYSQWLEWLLTIIGIVLLIQAFLSTWVLFTLTLNQKNETGDAGLLEDLTKIPSIIWSTLFLTQGLGCFIIGISIWLGYSPFIFVNWLIQLF</sequence>
<name>A0A9Q4B115_SALAG</name>
<feature type="transmembrane region" description="Helical" evidence="1">
    <location>
        <begin position="80"/>
        <end position="99"/>
    </location>
</feature>
<keyword evidence="3" id="KW-1185">Reference proteome</keyword>
<feature type="transmembrane region" description="Helical" evidence="1">
    <location>
        <begin position="130"/>
        <end position="155"/>
    </location>
</feature>